<dbReference type="RefSeq" id="XP_022256441.1">
    <property type="nucleotide sequence ID" value="XM_022400733.1"/>
</dbReference>
<feature type="domain" description="BPTI/Kunitz inhibitor" evidence="7">
    <location>
        <begin position="139"/>
        <end position="189"/>
    </location>
</feature>
<gene>
    <name evidence="9" type="primary">LOC106472132</name>
</gene>
<accession>A0ABM1TKN5</accession>
<keyword evidence="2" id="KW-0677">Repeat</keyword>
<dbReference type="InterPro" id="IPR036880">
    <property type="entry name" value="Kunitz_BPTI_sf"/>
</dbReference>
<proteinExistence type="predicted"/>
<dbReference type="SUPFAM" id="SSF57362">
    <property type="entry name" value="BPTI-like"/>
    <property type="match status" value="3"/>
</dbReference>
<dbReference type="Gene3D" id="4.10.410.10">
    <property type="entry name" value="Pancreatic trypsin inhibitor Kunitz domain"/>
    <property type="match status" value="3"/>
</dbReference>
<dbReference type="PRINTS" id="PR00759">
    <property type="entry name" value="BASICPTASE"/>
</dbReference>
<dbReference type="PANTHER" id="PTHR10083:SF382">
    <property type="match status" value="1"/>
</dbReference>
<dbReference type="Pfam" id="PF00014">
    <property type="entry name" value="Kunitz_BPTI"/>
    <property type="match status" value="3"/>
</dbReference>
<keyword evidence="4" id="KW-1015">Disulfide bond</keyword>
<evidence type="ECO:0000256" key="4">
    <source>
        <dbReference type="ARBA" id="ARBA00023157"/>
    </source>
</evidence>
<evidence type="ECO:0000256" key="5">
    <source>
        <dbReference type="ARBA" id="ARBA00023180"/>
    </source>
</evidence>
<dbReference type="GeneID" id="106472132"/>
<dbReference type="Proteomes" id="UP000694941">
    <property type="component" value="Unplaced"/>
</dbReference>
<evidence type="ECO:0000313" key="8">
    <source>
        <dbReference type="Proteomes" id="UP000694941"/>
    </source>
</evidence>
<reference evidence="9" key="1">
    <citation type="submission" date="2025-08" db="UniProtKB">
        <authorList>
            <consortium name="RefSeq"/>
        </authorList>
    </citation>
    <scope>IDENTIFICATION</scope>
    <source>
        <tissue evidence="9">Muscle</tissue>
    </source>
</reference>
<dbReference type="InterPro" id="IPR008296">
    <property type="entry name" value="TFPI-like"/>
</dbReference>
<protein>
    <submittedName>
        <fullName evidence="9">Kunitz-type serine protease inhibitor A-like</fullName>
    </submittedName>
</protein>
<sequence>MFGKLMLFLLVTSLCSFSIATGQDKDCKSQPDTGPCKAYIPSYYYDPDSCQCKRFIYGGCGGNGNRYKTEADCLAACSGQDKDCISQPDTGPCTAYIPSYYYDPDSYQCKRFIYGGCGGNGNRYNTVADCLAACSGWDCTSPPDPGHCYGYFPRYYYNPKTRQCKTFVYGGCGGNGNQYNTESHCLAACSEGMRLDHLWI</sequence>
<dbReference type="PROSITE" id="PS50279">
    <property type="entry name" value="BPTI_KUNITZ_2"/>
    <property type="match status" value="3"/>
</dbReference>
<keyword evidence="1 9" id="KW-0646">Protease inhibitor</keyword>
<feature type="domain" description="BPTI/Kunitz inhibitor" evidence="7">
    <location>
        <begin position="84"/>
        <end position="134"/>
    </location>
</feature>
<keyword evidence="8" id="KW-1185">Reference proteome</keyword>
<keyword evidence="5" id="KW-0325">Glycoprotein</keyword>
<feature type="chain" id="PRO_5046887025" evidence="6">
    <location>
        <begin position="23"/>
        <end position="200"/>
    </location>
</feature>
<feature type="signal peptide" evidence="6">
    <location>
        <begin position="1"/>
        <end position="22"/>
    </location>
</feature>
<evidence type="ECO:0000259" key="7">
    <source>
        <dbReference type="PROSITE" id="PS50279"/>
    </source>
</evidence>
<dbReference type="InterPro" id="IPR050098">
    <property type="entry name" value="TFPI/VKTCI-like"/>
</dbReference>
<dbReference type="SMART" id="SM00131">
    <property type="entry name" value="KU"/>
    <property type="match status" value="3"/>
</dbReference>
<dbReference type="GO" id="GO:0004867">
    <property type="term" value="F:serine-type endopeptidase inhibitor activity"/>
    <property type="evidence" value="ECO:0007669"/>
    <property type="project" value="UniProtKB-KW"/>
</dbReference>
<evidence type="ECO:0000313" key="9">
    <source>
        <dbReference type="RefSeq" id="XP_022256441.1"/>
    </source>
</evidence>
<evidence type="ECO:0000256" key="6">
    <source>
        <dbReference type="SAM" id="SignalP"/>
    </source>
</evidence>
<dbReference type="PANTHER" id="PTHR10083">
    <property type="entry name" value="KUNITZ-TYPE PROTEASE INHIBITOR-RELATED"/>
    <property type="match status" value="1"/>
</dbReference>
<feature type="domain" description="BPTI/Kunitz inhibitor" evidence="7">
    <location>
        <begin position="27"/>
        <end position="77"/>
    </location>
</feature>
<dbReference type="CDD" id="cd00109">
    <property type="entry name" value="Kunitz-type"/>
    <property type="match status" value="3"/>
</dbReference>
<name>A0ABM1TKN5_LIMPO</name>
<evidence type="ECO:0000256" key="1">
    <source>
        <dbReference type="ARBA" id="ARBA00022690"/>
    </source>
</evidence>
<dbReference type="InterPro" id="IPR020901">
    <property type="entry name" value="Prtase_inh_Kunz-CS"/>
</dbReference>
<dbReference type="PIRSF" id="PIRSF001620">
    <property type="entry name" value="TFPI"/>
    <property type="match status" value="1"/>
</dbReference>
<organism evidence="8 9">
    <name type="scientific">Limulus polyphemus</name>
    <name type="common">Atlantic horseshoe crab</name>
    <dbReference type="NCBI Taxonomy" id="6850"/>
    <lineage>
        <taxon>Eukaryota</taxon>
        <taxon>Metazoa</taxon>
        <taxon>Ecdysozoa</taxon>
        <taxon>Arthropoda</taxon>
        <taxon>Chelicerata</taxon>
        <taxon>Merostomata</taxon>
        <taxon>Xiphosura</taxon>
        <taxon>Limulidae</taxon>
        <taxon>Limulus</taxon>
    </lineage>
</organism>
<evidence type="ECO:0000256" key="2">
    <source>
        <dbReference type="ARBA" id="ARBA00022737"/>
    </source>
</evidence>
<evidence type="ECO:0000256" key="3">
    <source>
        <dbReference type="ARBA" id="ARBA00022900"/>
    </source>
</evidence>
<keyword evidence="6" id="KW-0732">Signal</keyword>
<keyword evidence="3 9" id="KW-0722">Serine protease inhibitor</keyword>
<dbReference type="InterPro" id="IPR002223">
    <property type="entry name" value="Kunitz_BPTI"/>
</dbReference>
<dbReference type="PROSITE" id="PS00280">
    <property type="entry name" value="BPTI_KUNITZ_1"/>
    <property type="match status" value="2"/>
</dbReference>